<accession>A0ABU8EW71</accession>
<gene>
    <name evidence="2" type="ORF">WAE96_16245</name>
</gene>
<protein>
    <recommendedName>
        <fullName evidence="4">DUF2846 domain-containing protein</fullName>
    </recommendedName>
</protein>
<comment type="caution">
    <text evidence="2">The sequence shown here is derived from an EMBL/GenBank/DDBJ whole genome shotgun (WGS) entry which is preliminary data.</text>
</comment>
<reference evidence="2 3" key="1">
    <citation type="submission" date="2023-12" db="EMBL/GenBank/DDBJ databases">
        <title>Friends and Foes: Symbiotic and Algicidal bacterial influence on Karenia brevis blooms.</title>
        <authorList>
            <person name="Fei C."/>
            <person name="Mohamed A.R."/>
            <person name="Booker A."/>
            <person name="Arshad M."/>
            <person name="Klass S."/>
            <person name="Ahn S."/>
            <person name="Gilbert P.M."/>
            <person name="Heil C.A."/>
            <person name="Martinez J.M."/>
            <person name="Amin S.A."/>
        </authorList>
    </citation>
    <scope>NUCLEOTIDE SEQUENCE [LARGE SCALE GENOMIC DNA]</scope>
    <source>
        <strain evidence="2 3">CE15</strain>
    </source>
</reference>
<evidence type="ECO:0000313" key="2">
    <source>
        <dbReference type="EMBL" id="MEI4551225.1"/>
    </source>
</evidence>
<evidence type="ECO:0008006" key="4">
    <source>
        <dbReference type="Google" id="ProtNLM"/>
    </source>
</evidence>
<feature type="signal peptide" evidence="1">
    <location>
        <begin position="1"/>
        <end position="18"/>
    </location>
</feature>
<dbReference type="EMBL" id="JBAWKS010000002">
    <property type="protein sequence ID" value="MEI4551225.1"/>
    <property type="molecule type" value="Genomic_DNA"/>
</dbReference>
<dbReference type="RefSeq" id="WP_010558603.1">
    <property type="nucleotide sequence ID" value="NZ_JBAWKS010000002.1"/>
</dbReference>
<sequence length="157" mass="17835">MTKHLIILLLLSNLFACAMSPFNNDIKQGHFRIENTSYDNSQGRKEYVYLMCHKHKPATWVTARQYPAGKHNIWVKATYQEANNHNSYQVAFANFNLTLPAGGNYQLAHTIHDESISIWLQDINTLSAKSEVITAKLTRNNIANSTKLINQCKQGTV</sequence>
<proteinExistence type="predicted"/>
<evidence type="ECO:0000313" key="3">
    <source>
        <dbReference type="Proteomes" id="UP001382455"/>
    </source>
</evidence>
<dbReference type="Proteomes" id="UP001382455">
    <property type="component" value="Unassembled WGS sequence"/>
</dbReference>
<keyword evidence="3" id="KW-1185">Reference proteome</keyword>
<keyword evidence="1" id="KW-0732">Signal</keyword>
<feature type="chain" id="PRO_5046283885" description="DUF2846 domain-containing protein" evidence="1">
    <location>
        <begin position="19"/>
        <end position="157"/>
    </location>
</feature>
<evidence type="ECO:0000256" key="1">
    <source>
        <dbReference type="SAM" id="SignalP"/>
    </source>
</evidence>
<organism evidence="2 3">
    <name type="scientific">Pseudoalteromonas spongiae</name>
    <dbReference type="NCBI Taxonomy" id="298657"/>
    <lineage>
        <taxon>Bacteria</taxon>
        <taxon>Pseudomonadati</taxon>
        <taxon>Pseudomonadota</taxon>
        <taxon>Gammaproteobacteria</taxon>
        <taxon>Alteromonadales</taxon>
        <taxon>Pseudoalteromonadaceae</taxon>
        <taxon>Pseudoalteromonas</taxon>
    </lineage>
</organism>
<name>A0ABU8EW71_9GAMM</name>